<protein>
    <recommendedName>
        <fullName evidence="2">Collagen-like protein</fullName>
    </recommendedName>
</protein>
<evidence type="ECO:0000313" key="1">
    <source>
        <dbReference type="EMBL" id="XCB21560.1"/>
    </source>
</evidence>
<dbReference type="RefSeq" id="WP_353071674.1">
    <property type="nucleotide sequence ID" value="NZ_CP132938.1"/>
</dbReference>
<organism evidence="1">
    <name type="scientific">Tunturiibacter gelidiferens</name>
    <dbReference type="NCBI Taxonomy" id="3069689"/>
    <lineage>
        <taxon>Bacteria</taxon>
        <taxon>Pseudomonadati</taxon>
        <taxon>Acidobacteriota</taxon>
        <taxon>Terriglobia</taxon>
        <taxon>Terriglobales</taxon>
        <taxon>Acidobacteriaceae</taxon>
        <taxon>Tunturiibacter</taxon>
    </lineage>
</organism>
<proteinExistence type="predicted"/>
<dbReference type="AlphaFoldDB" id="A0AAU7YYA9"/>
<evidence type="ECO:0008006" key="2">
    <source>
        <dbReference type="Google" id="ProtNLM"/>
    </source>
</evidence>
<dbReference type="EMBL" id="CP132938">
    <property type="protein sequence ID" value="XCB21560.1"/>
    <property type="molecule type" value="Genomic_DNA"/>
</dbReference>
<gene>
    <name evidence="1" type="ORF">RBB81_18535</name>
</gene>
<reference evidence="1" key="1">
    <citation type="submission" date="2023-08" db="EMBL/GenBank/DDBJ databases">
        <authorList>
            <person name="Messyasz A."/>
            <person name="Mannisto M.K."/>
            <person name="Kerkhof L.J."/>
            <person name="Haggblom M."/>
        </authorList>
    </citation>
    <scope>NUCLEOTIDE SEQUENCE</scope>
    <source>
        <strain evidence="1">M8UP39</strain>
    </source>
</reference>
<sequence length="329" mass="31701">MRDRRGWFIGGSYSSGINYGLNDAVSYLGSSYISLVASNFGNAPNVSPSMWSLLAAQGAAGATGATGATGAQGTAGVQGPQGVAGPAGPAGAVGVTFRGPWGVAATYRANDVVSFGGATYLAATGSVGAEPDLSPAVWGVLAQDGSAGATGPAGAAATVSVGTVTTGAAGTQASVTNVGSANAAVLNFTIPQGAAGANGTGGSGGGGGTSGIPFASIYHSVSFNLLFHSVNSSTDASTETDAVLTWVPAGCTATQLSVFSRETTNTVNVILRQGTPGSMANTSLVCSVAPGGSCTQEGNVTVAAGNFVDFTVTGASGTATGMWMALACN</sequence>
<dbReference type="Gene3D" id="2.10.10.90">
    <property type="match status" value="1"/>
</dbReference>
<accession>A0AAU7YYA9</accession>
<dbReference type="KEGG" id="tgi:RBB81_18535"/>
<reference evidence="1" key="2">
    <citation type="journal article" date="2024" name="Environ. Microbiol.">
        <title>Genome analysis and description of Tunturibacter gen. nov. expands the diversity of Terriglobia in tundra soils.</title>
        <authorList>
            <person name="Messyasz A."/>
            <person name="Mannisto M.K."/>
            <person name="Kerkhof L.J."/>
            <person name="Haggblom M.M."/>
        </authorList>
    </citation>
    <scope>NUCLEOTIDE SEQUENCE</scope>
    <source>
        <strain evidence="1">M8UP39</strain>
    </source>
</reference>
<name>A0AAU7YYA9_9BACT</name>